<proteinExistence type="predicted"/>
<keyword evidence="3" id="KW-1185">Reference proteome</keyword>
<dbReference type="KEGG" id="aba:Acid345_0298"/>
<dbReference type="RefSeq" id="WP_011521105.1">
    <property type="nucleotide sequence ID" value="NC_008009.1"/>
</dbReference>
<dbReference type="EMBL" id="CP000360">
    <property type="protein sequence ID" value="ABF39303.1"/>
    <property type="molecule type" value="Genomic_DNA"/>
</dbReference>
<feature type="chain" id="PRO_5004191699" evidence="1">
    <location>
        <begin position="28"/>
        <end position="423"/>
    </location>
</feature>
<gene>
    <name evidence="2" type="ordered locus">Acid345_0298</name>
</gene>
<reference evidence="2 3" key="1">
    <citation type="journal article" date="2009" name="Appl. Environ. Microbiol.">
        <title>Three genomes from the phylum Acidobacteria provide insight into the lifestyles of these microorganisms in soils.</title>
        <authorList>
            <person name="Ward N.L."/>
            <person name="Challacombe J.F."/>
            <person name="Janssen P.H."/>
            <person name="Henrissat B."/>
            <person name="Coutinho P.M."/>
            <person name="Wu M."/>
            <person name="Xie G."/>
            <person name="Haft D.H."/>
            <person name="Sait M."/>
            <person name="Badger J."/>
            <person name="Barabote R.D."/>
            <person name="Bradley B."/>
            <person name="Brettin T.S."/>
            <person name="Brinkac L.M."/>
            <person name="Bruce D."/>
            <person name="Creasy T."/>
            <person name="Daugherty S.C."/>
            <person name="Davidsen T.M."/>
            <person name="DeBoy R.T."/>
            <person name="Detter J.C."/>
            <person name="Dodson R.J."/>
            <person name="Durkin A.S."/>
            <person name="Ganapathy A."/>
            <person name="Gwinn-Giglio M."/>
            <person name="Han C.S."/>
            <person name="Khouri H."/>
            <person name="Kiss H."/>
            <person name="Kothari S.P."/>
            <person name="Madupu R."/>
            <person name="Nelson K.E."/>
            <person name="Nelson W.C."/>
            <person name="Paulsen I."/>
            <person name="Penn K."/>
            <person name="Ren Q."/>
            <person name="Rosovitz M.J."/>
            <person name="Selengut J.D."/>
            <person name="Shrivastava S."/>
            <person name="Sullivan S.A."/>
            <person name="Tapia R."/>
            <person name="Thompson L.S."/>
            <person name="Watkins K.L."/>
            <person name="Yang Q."/>
            <person name="Yu C."/>
            <person name="Zafar N."/>
            <person name="Zhou L."/>
            <person name="Kuske C.R."/>
        </authorList>
    </citation>
    <scope>NUCLEOTIDE SEQUENCE [LARGE SCALE GENOMIC DNA]</scope>
    <source>
        <strain evidence="2 3">Ellin345</strain>
    </source>
</reference>
<keyword evidence="1" id="KW-0732">Signal</keyword>
<dbReference type="Proteomes" id="UP000002432">
    <property type="component" value="Chromosome"/>
</dbReference>
<feature type="signal peptide" evidence="1">
    <location>
        <begin position="1"/>
        <end position="27"/>
    </location>
</feature>
<protein>
    <submittedName>
        <fullName evidence="2">Uncharacterized protein</fullName>
    </submittedName>
</protein>
<dbReference type="HOGENOM" id="CLU_648569_0_0_0"/>
<evidence type="ECO:0000313" key="3">
    <source>
        <dbReference type="Proteomes" id="UP000002432"/>
    </source>
</evidence>
<evidence type="ECO:0000313" key="2">
    <source>
        <dbReference type="EMBL" id="ABF39303.1"/>
    </source>
</evidence>
<name>Q1IUZ7_KORVE</name>
<dbReference type="AlphaFoldDB" id="Q1IUZ7"/>
<dbReference type="EnsemblBacteria" id="ABF39303">
    <property type="protein sequence ID" value="ABF39303"/>
    <property type="gene ID" value="Acid345_0298"/>
</dbReference>
<evidence type="ECO:0000256" key="1">
    <source>
        <dbReference type="SAM" id="SignalP"/>
    </source>
</evidence>
<sequence>MACLSVLARISAALIFLTLVVPSVAQSANRTAAAGTVTVQSLSLLDVVDNLDETSCSAAPRLGTAAFECVGLAGRSHGQSCLIDHILIGDRLDGPKELACVKSCPGGERNSDACENFPCINRLAGRPYFKTFAALPADVKTRLAADYNTLIQLVRAEGTPQYAALGGDSKRGAVKRDILGIVLKGLLDVDSGKDIGPGEMLPFGECILERASTREKVNGLELHPSKRYGQAPRVNTGNPADASPMDTSANGNLNVYESAFLRCSRVSPDLSKCLAGQITAEFPDLLAGEILHELVHFNQFKFGHEMIAKDNVPDDAKSILDEIMAYGVSREHLYYRQGLSPANVALLTGAGMKGQVAEFQNAWRDLGEDRQEEVALWAHHTYAWMRARLTSPNRPADEGRTWSLMCSAIARHNQKKHTIIPCY</sequence>
<organism evidence="2 3">
    <name type="scientific">Koribacter versatilis (strain Ellin345)</name>
    <dbReference type="NCBI Taxonomy" id="204669"/>
    <lineage>
        <taxon>Bacteria</taxon>
        <taxon>Pseudomonadati</taxon>
        <taxon>Acidobacteriota</taxon>
        <taxon>Terriglobia</taxon>
        <taxon>Terriglobales</taxon>
        <taxon>Candidatus Korobacteraceae</taxon>
        <taxon>Candidatus Korobacter</taxon>
    </lineage>
</organism>
<accession>Q1IUZ7</accession>